<feature type="signal peptide" evidence="1">
    <location>
        <begin position="1"/>
        <end position="19"/>
    </location>
</feature>
<accession>A0A1I7UGI9</accession>
<protein>
    <submittedName>
        <fullName evidence="3">Secreted protein</fullName>
    </submittedName>
</protein>
<evidence type="ECO:0000256" key="1">
    <source>
        <dbReference type="SAM" id="SignalP"/>
    </source>
</evidence>
<dbReference type="WBParaSite" id="Csp11.Scaffold629.g9102.t1">
    <property type="protein sequence ID" value="Csp11.Scaffold629.g9102.t1"/>
    <property type="gene ID" value="Csp11.Scaffold629.g9102"/>
</dbReference>
<proteinExistence type="predicted"/>
<feature type="chain" id="PRO_5009308885" evidence="1">
    <location>
        <begin position="20"/>
        <end position="111"/>
    </location>
</feature>
<reference evidence="3" key="1">
    <citation type="submission" date="2016-11" db="UniProtKB">
        <authorList>
            <consortium name="WormBaseParasite"/>
        </authorList>
    </citation>
    <scope>IDENTIFICATION</scope>
</reference>
<organism evidence="2 3">
    <name type="scientific">Caenorhabditis tropicalis</name>
    <dbReference type="NCBI Taxonomy" id="1561998"/>
    <lineage>
        <taxon>Eukaryota</taxon>
        <taxon>Metazoa</taxon>
        <taxon>Ecdysozoa</taxon>
        <taxon>Nematoda</taxon>
        <taxon>Chromadorea</taxon>
        <taxon>Rhabditida</taxon>
        <taxon>Rhabditina</taxon>
        <taxon>Rhabditomorpha</taxon>
        <taxon>Rhabditoidea</taxon>
        <taxon>Rhabditidae</taxon>
        <taxon>Peloderinae</taxon>
        <taxon>Caenorhabditis</taxon>
    </lineage>
</organism>
<evidence type="ECO:0000313" key="3">
    <source>
        <dbReference type="WBParaSite" id="Csp11.Scaffold629.g9102.t1"/>
    </source>
</evidence>
<dbReference type="AlphaFoldDB" id="A0A1I7UGI9"/>
<name>A0A1I7UGI9_9PELO</name>
<dbReference type="Proteomes" id="UP000095282">
    <property type="component" value="Unplaced"/>
</dbReference>
<keyword evidence="1" id="KW-0732">Signal</keyword>
<evidence type="ECO:0000313" key="2">
    <source>
        <dbReference type="Proteomes" id="UP000095282"/>
    </source>
</evidence>
<keyword evidence="2" id="KW-1185">Reference proteome</keyword>
<sequence length="111" mass="12378">MPIFFFLQVVSTWIQWEMSEVDDDSETDEEQKLLEDVYALTEPSESLVYRSWSLSRSLTSTILVADPTIRVADHTILVAVSVAEPPRSWSLSSTILVVVPVAVPAILVVSQ</sequence>